<comment type="caution">
    <text evidence="1">The sequence shown here is derived from an EMBL/GenBank/DDBJ whole genome shotgun (WGS) entry which is preliminary data.</text>
</comment>
<evidence type="ECO:0000313" key="1">
    <source>
        <dbReference type="EMBL" id="GIY96409.1"/>
    </source>
</evidence>
<organism evidence="1 2">
    <name type="scientific">Caerostris extrusa</name>
    <name type="common">Bark spider</name>
    <name type="synonym">Caerostris bankana</name>
    <dbReference type="NCBI Taxonomy" id="172846"/>
    <lineage>
        <taxon>Eukaryota</taxon>
        <taxon>Metazoa</taxon>
        <taxon>Ecdysozoa</taxon>
        <taxon>Arthropoda</taxon>
        <taxon>Chelicerata</taxon>
        <taxon>Arachnida</taxon>
        <taxon>Araneae</taxon>
        <taxon>Araneomorphae</taxon>
        <taxon>Entelegynae</taxon>
        <taxon>Araneoidea</taxon>
        <taxon>Araneidae</taxon>
        <taxon>Caerostris</taxon>
    </lineage>
</organism>
<dbReference type="Proteomes" id="UP001054945">
    <property type="component" value="Unassembled WGS sequence"/>
</dbReference>
<sequence>MLAEDATLVATSKSTVRDQLNMTCSRRSTMEESVRWSELRRLRDVPRRKAVFRPMERSGGSPDTMRTVWSWNLHRLCCLSLENNACLSLVALKENSNTYI</sequence>
<dbReference type="AlphaFoldDB" id="A0AAV4XRE3"/>
<name>A0AAV4XRE3_CAEEX</name>
<gene>
    <name evidence="1" type="ORF">CEXT_304631</name>
</gene>
<accession>A0AAV4XRE3</accession>
<proteinExistence type="predicted"/>
<reference evidence="1 2" key="1">
    <citation type="submission" date="2021-06" db="EMBL/GenBank/DDBJ databases">
        <title>Caerostris extrusa draft genome.</title>
        <authorList>
            <person name="Kono N."/>
            <person name="Arakawa K."/>
        </authorList>
    </citation>
    <scope>NUCLEOTIDE SEQUENCE [LARGE SCALE GENOMIC DNA]</scope>
</reference>
<protein>
    <submittedName>
        <fullName evidence="1">Uncharacterized protein</fullName>
    </submittedName>
</protein>
<keyword evidence="2" id="KW-1185">Reference proteome</keyword>
<evidence type="ECO:0000313" key="2">
    <source>
        <dbReference type="Proteomes" id="UP001054945"/>
    </source>
</evidence>
<dbReference type="EMBL" id="BPLR01018045">
    <property type="protein sequence ID" value="GIY96409.1"/>
    <property type="molecule type" value="Genomic_DNA"/>
</dbReference>